<keyword evidence="2" id="KW-1185">Reference proteome</keyword>
<accession>A0A940WSA9</accession>
<proteinExistence type="predicted"/>
<evidence type="ECO:0000313" key="1">
    <source>
        <dbReference type="EMBL" id="MBP3951391.1"/>
    </source>
</evidence>
<gene>
    <name evidence="1" type="ORF">J7W16_09610</name>
</gene>
<name>A0A940WSA9_9BACI</name>
<dbReference type="AlphaFoldDB" id="A0A940WSA9"/>
<sequence length="101" mass="12077">MDLLATQQCIKISQEIGWTEKRTIETTYEMKLFNDYLLVKKEKFPVTSIFDISFRKKSQTNDIGFLYLHTNSGVRTYFIKEEPFSLIEAYEKLKLERPELR</sequence>
<dbReference type="EMBL" id="JAGKSQ010000003">
    <property type="protein sequence ID" value="MBP3951391.1"/>
    <property type="molecule type" value="Genomic_DNA"/>
</dbReference>
<protein>
    <submittedName>
        <fullName evidence="1">Uncharacterized protein</fullName>
    </submittedName>
</protein>
<dbReference type="Proteomes" id="UP000678228">
    <property type="component" value="Unassembled WGS sequence"/>
</dbReference>
<organism evidence="1 2">
    <name type="scientific">Halalkalibacter suaedae</name>
    <dbReference type="NCBI Taxonomy" id="2822140"/>
    <lineage>
        <taxon>Bacteria</taxon>
        <taxon>Bacillati</taxon>
        <taxon>Bacillota</taxon>
        <taxon>Bacilli</taxon>
        <taxon>Bacillales</taxon>
        <taxon>Bacillaceae</taxon>
        <taxon>Halalkalibacter</taxon>
    </lineage>
</organism>
<evidence type="ECO:0000313" key="2">
    <source>
        <dbReference type="Proteomes" id="UP000678228"/>
    </source>
</evidence>
<reference evidence="1" key="1">
    <citation type="submission" date="2021-03" db="EMBL/GenBank/DDBJ databases">
        <title>Bacillus suaedae sp. nov., isolated from Suaeda aralocaspica.</title>
        <authorList>
            <person name="Lei R.F.R."/>
        </authorList>
    </citation>
    <scope>NUCLEOTIDE SEQUENCE</scope>
    <source>
        <strain evidence="1">YZJH907-2</strain>
    </source>
</reference>
<comment type="caution">
    <text evidence="1">The sequence shown here is derived from an EMBL/GenBank/DDBJ whole genome shotgun (WGS) entry which is preliminary data.</text>
</comment>